<evidence type="ECO:0000256" key="4">
    <source>
        <dbReference type="ARBA" id="ARBA00001967"/>
    </source>
</evidence>
<evidence type="ECO:0000256" key="2">
    <source>
        <dbReference type="ARBA" id="ARBA00001326"/>
    </source>
</evidence>
<dbReference type="InterPro" id="IPR002791">
    <property type="entry name" value="ARMT1-like_metal-bd"/>
</dbReference>
<evidence type="ECO:0000256" key="16">
    <source>
        <dbReference type="SAM" id="MobiDB-lite"/>
    </source>
</evidence>
<evidence type="ECO:0000259" key="17">
    <source>
        <dbReference type="Pfam" id="PF01937"/>
    </source>
</evidence>
<dbReference type="AlphaFoldDB" id="A0AAD7Y7S9"/>
<evidence type="ECO:0000256" key="8">
    <source>
        <dbReference type="ARBA" id="ARBA00022723"/>
    </source>
</evidence>
<dbReference type="GO" id="GO:0046872">
    <property type="term" value="F:metal ion binding"/>
    <property type="evidence" value="ECO:0007669"/>
    <property type="project" value="UniProtKB-KW"/>
</dbReference>
<evidence type="ECO:0000313" key="18">
    <source>
        <dbReference type="EMBL" id="KAJ8705896.1"/>
    </source>
</evidence>
<gene>
    <name evidence="18" type="ORF">PYW07_010673</name>
</gene>
<keyword evidence="7" id="KW-0533">Nickel</keyword>
<keyword evidence="19" id="KW-1185">Reference proteome</keyword>
<evidence type="ECO:0000256" key="7">
    <source>
        <dbReference type="ARBA" id="ARBA00022596"/>
    </source>
</evidence>
<dbReference type="GO" id="GO:0005634">
    <property type="term" value="C:nucleus"/>
    <property type="evidence" value="ECO:0007669"/>
    <property type="project" value="TreeGrafter"/>
</dbReference>
<feature type="compositionally biased region" description="Low complexity" evidence="16">
    <location>
        <begin position="1"/>
        <end position="13"/>
    </location>
</feature>
<name>A0AAD7Y7S9_MYTSE</name>
<evidence type="ECO:0000313" key="19">
    <source>
        <dbReference type="Proteomes" id="UP001231518"/>
    </source>
</evidence>
<evidence type="ECO:0000256" key="14">
    <source>
        <dbReference type="ARBA" id="ARBA00045980"/>
    </source>
</evidence>
<feature type="domain" description="Damage-control phosphatase ARMT1-like metal-binding" evidence="17">
    <location>
        <begin position="125"/>
        <end position="305"/>
    </location>
</feature>
<dbReference type="GO" id="GO:0006974">
    <property type="term" value="P:DNA damage response"/>
    <property type="evidence" value="ECO:0007669"/>
    <property type="project" value="TreeGrafter"/>
</dbReference>
<comment type="cofactor">
    <cofactor evidence="3">
        <name>Mn(2+)</name>
        <dbReference type="ChEBI" id="CHEBI:29035"/>
    </cofactor>
</comment>
<evidence type="ECO:0000256" key="11">
    <source>
        <dbReference type="ARBA" id="ARBA00030066"/>
    </source>
</evidence>
<dbReference type="Gene3D" id="1.20.930.60">
    <property type="match status" value="1"/>
</dbReference>
<feature type="compositionally biased region" description="Low complexity" evidence="16">
    <location>
        <begin position="19"/>
        <end position="55"/>
    </location>
</feature>
<comment type="catalytic activity">
    <reaction evidence="1">
        <text>L-glutamyl-[protein] + S-adenosyl-L-methionine = [protein]-L-glutamate 5-O-methyl ester + S-adenosyl-L-homocysteine</text>
        <dbReference type="Rhea" id="RHEA:24452"/>
        <dbReference type="Rhea" id="RHEA-COMP:10208"/>
        <dbReference type="Rhea" id="RHEA-COMP:10311"/>
        <dbReference type="ChEBI" id="CHEBI:29973"/>
        <dbReference type="ChEBI" id="CHEBI:57856"/>
        <dbReference type="ChEBI" id="CHEBI:59789"/>
        <dbReference type="ChEBI" id="CHEBI:82795"/>
    </reaction>
</comment>
<dbReference type="Pfam" id="PF01937">
    <property type="entry name" value="ARMT1-like_dom"/>
    <property type="match status" value="2"/>
</dbReference>
<dbReference type="SUPFAM" id="SSF111321">
    <property type="entry name" value="AF1104-like"/>
    <property type="match status" value="2"/>
</dbReference>
<comment type="catalytic activity">
    <reaction evidence="2">
        <text>beta-D-fructose 1-phosphate + H2O = D-fructose + phosphate</text>
        <dbReference type="Rhea" id="RHEA:35603"/>
        <dbReference type="ChEBI" id="CHEBI:15377"/>
        <dbReference type="ChEBI" id="CHEBI:37721"/>
        <dbReference type="ChEBI" id="CHEBI:43474"/>
        <dbReference type="ChEBI" id="CHEBI:138881"/>
    </reaction>
</comment>
<keyword evidence="9" id="KW-0378">Hydrolase</keyword>
<feature type="region of interest" description="Disordered" evidence="16">
    <location>
        <begin position="1"/>
        <end position="75"/>
    </location>
</feature>
<feature type="region of interest" description="Disordered" evidence="16">
    <location>
        <begin position="401"/>
        <end position="427"/>
    </location>
</feature>
<organism evidence="18 19">
    <name type="scientific">Mythimna separata</name>
    <name type="common">Oriental armyworm</name>
    <name type="synonym">Pseudaletia separata</name>
    <dbReference type="NCBI Taxonomy" id="271217"/>
    <lineage>
        <taxon>Eukaryota</taxon>
        <taxon>Metazoa</taxon>
        <taxon>Ecdysozoa</taxon>
        <taxon>Arthropoda</taxon>
        <taxon>Hexapoda</taxon>
        <taxon>Insecta</taxon>
        <taxon>Pterygota</taxon>
        <taxon>Neoptera</taxon>
        <taxon>Endopterygota</taxon>
        <taxon>Lepidoptera</taxon>
        <taxon>Glossata</taxon>
        <taxon>Ditrysia</taxon>
        <taxon>Noctuoidea</taxon>
        <taxon>Noctuidae</taxon>
        <taxon>Noctuinae</taxon>
        <taxon>Hadenini</taxon>
        <taxon>Mythimna</taxon>
    </lineage>
</organism>
<reference evidence="18" key="1">
    <citation type="submission" date="2023-03" db="EMBL/GenBank/DDBJ databases">
        <title>Chromosome-level genomes of two armyworms, Mythimna separata and Mythimna loreyi, provide insights into the biosynthesis and reception of sex pheromones.</title>
        <authorList>
            <person name="Zhao H."/>
        </authorList>
    </citation>
    <scope>NUCLEOTIDE SEQUENCE</scope>
    <source>
        <strain evidence="18">BeijingLab</strain>
        <tissue evidence="18">Pupa</tissue>
    </source>
</reference>
<comment type="function">
    <text evidence="14">Metal-dependent phosphatase that shows phosphatase activity against several substrates, including fructose-1-phosphate and fructose-6-phosphate. Its preference for fructose-1-phosphate, a strong glycating agent that causes DNA damage rather than a canonical yeast metabolite, suggests a damage-control function in hexose phosphate metabolism. Has also been shown to have O-methyltransferase activity that methylates glutamate residues of target proteins to form gamma-glutamyl methyl ester residues. Possibly methylates PCNA, suggesting it is involved in the DNA damage response.</text>
</comment>
<dbReference type="PANTHER" id="PTHR12260">
    <property type="entry name" value="DAMAGE-CONTROL PHOSPHATASE ARMT1"/>
    <property type="match status" value="1"/>
</dbReference>
<keyword evidence="10" id="KW-0464">Manganese</keyword>
<dbReference type="PANTHER" id="PTHR12260:SF6">
    <property type="entry name" value="DAMAGE-CONTROL PHOSPHATASE ARMT1"/>
    <property type="match status" value="1"/>
</dbReference>
<dbReference type="EMBL" id="JARGEI010000029">
    <property type="protein sequence ID" value="KAJ8705896.1"/>
    <property type="molecule type" value="Genomic_DNA"/>
</dbReference>
<comment type="caution">
    <text evidence="18">The sequence shown here is derived from an EMBL/GenBank/DDBJ whole genome shotgun (WGS) entry which is preliminary data.</text>
</comment>
<evidence type="ECO:0000256" key="13">
    <source>
        <dbReference type="ARBA" id="ARBA00032801"/>
    </source>
</evidence>
<dbReference type="InterPro" id="IPR039763">
    <property type="entry name" value="ARMT1"/>
</dbReference>
<evidence type="ECO:0000256" key="3">
    <source>
        <dbReference type="ARBA" id="ARBA00001936"/>
    </source>
</evidence>
<feature type="region of interest" description="Disordered" evidence="16">
    <location>
        <begin position="307"/>
        <end position="329"/>
    </location>
</feature>
<accession>A0AAD7Y7S9</accession>
<evidence type="ECO:0000256" key="10">
    <source>
        <dbReference type="ARBA" id="ARBA00023211"/>
    </source>
</evidence>
<comment type="cofactor">
    <cofactor evidence="4">
        <name>Ni(2+)</name>
        <dbReference type="ChEBI" id="CHEBI:49786"/>
    </cofactor>
</comment>
<sequence>MSSPPKSEASKPATPKPATPGTATPAAATPAAASPTPTSKPDTPKPSGKSSPEPSKSAKSELQKTIGSGGYVPQVQDEDYYTRPDFIYGGPFIEVKLPSPFLDLGAPRLVPLQGTFRKSFAYYSLKERLPVILTKIIDYTSREQAKIMKNNNATQEDVVSFMRSVTKLKNDLVTNKEYEPLRMENPNAKLWNQWIESQENKRYFLNSWMFTECYVYRRLKEGCELTKTLKEFDYFEEQKKQAFQNNIEIMCLVADKVVDMANISEKDKRKADFVTLLKICLWANKCDLSLSLGSQVDLIKAAKDATEKLRLNPPPPPPTKGKKKPGPTGPIIISADPFQMILDLKDKIIADDCNKIADQVVSKAQAMTDKVAAQKQALAFKAQCTCGKLAKQAGMPICEEKKPEEAPAAEGDAKAEGEKAKEAPAAPAEPEKPIACLAKLTVPQTVMFDIVCDNAGYELFADMCLAHFLIQQKIVERVRFHVKNMPWFVSDVTKKDFRYLIDACCNAEFSQPSATGSVDEEGNPKVITSANLKALGQQWRKYVEDGAFMAMDEEYWTYPLCFKDMKKTDIDLYRKLQLAVAIMFKGDLNYRKLVGDVNCNPYTALQASTQGFLPAPIIAVRTVKAETVCGLPKGKYDVLNQLDPKWMQSGDYGVIQWCPKGEALKASDRPCIHYCKECFGVTCPEQFDI</sequence>
<comment type="catalytic activity">
    <reaction evidence="15">
        <text>beta-D-fructose 6-phosphate = dihydroxyacetone + D-glyceraldehyde 3-phosphate</text>
        <dbReference type="Rhea" id="RHEA:28002"/>
        <dbReference type="ChEBI" id="CHEBI:16016"/>
        <dbReference type="ChEBI" id="CHEBI:57634"/>
        <dbReference type="ChEBI" id="CHEBI:59776"/>
    </reaction>
</comment>
<feature type="domain" description="Damage-control phosphatase ARMT1-like metal-binding" evidence="17">
    <location>
        <begin position="443"/>
        <end position="637"/>
    </location>
</feature>
<evidence type="ECO:0000256" key="12">
    <source>
        <dbReference type="ARBA" id="ARBA00030842"/>
    </source>
</evidence>
<keyword evidence="8" id="KW-0479">Metal-binding</keyword>
<dbReference type="Proteomes" id="UP001231518">
    <property type="component" value="Chromosome 26"/>
</dbReference>
<dbReference type="GO" id="GO:0016791">
    <property type="term" value="F:phosphatase activity"/>
    <property type="evidence" value="ECO:0007669"/>
    <property type="project" value="TreeGrafter"/>
</dbReference>
<evidence type="ECO:0000256" key="6">
    <source>
        <dbReference type="ARBA" id="ARBA00017414"/>
    </source>
</evidence>
<protein>
    <recommendedName>
        <fullName evidence="6">Damage-control phosphatase ARMT1</fullName>
    </recommendedName>
    <alternativeName>
        <fullName evidence="13">Acidic residue methyltransferase 1</fullName>
    </alternativeName>
    <alternativeName>
        <fullName evidence="11">Protein-glutamate O-methyltransferase</fullName>
    </alternativeName>
    <alternativeName>
        <fullName evidence="12">Sugar phosphate phosphatase ARMT1</fullName>
    </alternativeName>
</protein>
<evidence type="ECO:0000256" key="9">
    <source>
        <dbReference type="ARBA" id="ARBA00022801"/>
    </source>
</evidence>
<evidence type="ECO:0000256" key="1">
    <source>
        <dbReference type="ARBA" id="ARBA00000807"/>
    </source>
</evidence>
<evidence type="ECO:0000256" key="5">
    <source>
        <dbReference type="ARBA" id="ARBA00009519"/>
    </source>
</evidence>
<evidence type="ECO:0000256" key="15">
    <source>
        <dbReference type="ARBA" id="ARBA00048809"/>
    </source>
</evidence>
<dbReference type="Gene3D" id="3.40.50.10880">
    <property type="entry name" value="Uncharacterised protein PF01937, DUF89, domain 3"/>
    <property type="match status" value="1"/>
</dbReference>
<comment type="similarity">
    <text evidence="5">Belongs to the damage-control phosphatase family. Sugar phosphate phosphatase III subfamily.</text>
</comment>
<dbReference type="InterPro" id="IPR036075">
    <property type="entry name" value="ARMT-1-like_metal-bd_sf"/>
</dbReference>
<feature type="compositionally biased region" description="Basic and acidic residues" evidence="16">
    <location>
        <begin position="401"/>
        <end position="422"/>
    </location>
</feature>
<proteinExistence type="inferred from homology"/>